<dbReference type="Pfam" id="PF01081">
    <property type="entry name" value="Aldolase"/>
    <property type="match status" value="1"/>
</dbReference>
<evidence type="ECO:0000256" key="3">
    <source>
        <dbReference type="ARBA" id="ARBA00006906"/>
    </source>
</evidence>
<dbReference type="EMBL" id="JAFREP010000003">
    <property type="protein sequence ID" value="MBO1317522.1"/>
    <property type="molecule type" value="Genomic_DNA"/>
</dbReference>
<dbReference type="PROSITE" id="PS00159">
    <property type="entry name" value="ALDOLASE_KDPG_KHG_1"/>
    <property type="match status" value="1"/>
</dbReference>
<evidence type="ECO:0000256" key="1">
    <source>
        <dbReference type="ARBA" id="ARBA00000654"/>
    </source>
</evidence>
<comment type="pathway">
    <text evidence="2">Carbohydrate acid metabolism; 2-dehydro-3-deoxy-D-gluconate degradation; D-glyceraldehyde 3-phosphate and pyruvate from 2-dehydro-3-deoxy-D-gluconate: step 2/2.</text>
</comment>
<keyword evidence="8" id="KW-0119">Carbohydrate metabolism</keyword>
<dbReference type="NCBIfam" id="TIGR01182">
    <property type="entry name" value="eda"/>
    <property type="match status" value="1"/>
</dbReference>
<evidence type="ECO:0000256" key="4">
    <source>
        <dbReference type="ARBA" id="ARBA00011233"/>
    </source>
</evidence>
<dbReference type="RefSeq" id="WP_207856779.1">
    <property type="nucleotide sequence ID" value="NZ_JAFREP010000003.1"/>
</dbReference>
<dbReference type="NCBIfam" id="NF004325">
    <property type="entry name" value="PRK05718.1"/>
    <property type="match status" value="1"/>
</dbReference>
<name>A0A8J7U1H1_9BACT</name>
<sequence>MTTYPIETITAAAPVVPVVIIKETRQAVPLAQALLRGGVKIIEITLRTPVALDCISAIKKEVPDIIIGAGTIMNPSQLEAALEAGAHFGVSPGSTATLRDAVKANGMPFLFGAITPSEVMTLLDDGFQYVKFFPAEASGGIKTLASWQSPLANAKFCPTGGIDVIKAKEYLNLGNVVCVGGSWVAPMHALENDDWPIIEQHAAQVMALAEDI</sequence>
<dbReference type="InterPro" id="IPR000887">
    <property type="entry name" value="Aldlse_KDPG_KHG"/>
</dbReference>
<dbReference type="InterPro" id="IPR013785">
    <property type="entry name" value="Aldolase_TIM"/>
</dbReference>
<dbReference type="PANTHER" id="PTHR30246:SF1">
    <property type="entry name" value="2-DEHYDRO-3-DEOXY-6-PHOSPHOGALACTONATE ALDOLASE-RELATED"/>
    <property type="match status" value="1"/>
</dbReference>
<organism evidence="9 10">
    <name type="scientific">Acanthopleuribacter pedis</name>
    <dbReference type="NCBI Taxonomy" id="442870"/>
    <lineage>
        <taxon>Bacteria</taxon>
        <taxon>Pseudomonadati</taxon>
        <taxon>Acidobacteriota</taxon>
        <taxon>Holophagae</taxon>
        <taxon>Acanthopleuribacterales</taxon>
        <taxon>Acanthopleuribacteraceae</taxon>
        <taxon>Acanthopleuribacter</taxon>
    </lineage>
</organism>
<evidence type="ECO:0000256" key="7">
    <source>
        <dbReference type="ARBA" id="ARBA00023270"/>
    </source>
</evidence>
<evidence type="ECO:0000256" key="8">
    <source>
        <dbReference type="ARBA" id="ARBA00023277"/>
    </source>
</evidence>
<evidence type="ECO:0000256" key="6">
    <source>
        <dbReference type="ARBA" id="ARBA00023239"/>
    </source>
</evidence>
<dbReference type="InterPro" id="IPR031338">
    <property type="entry name" value="KDPG/KHG_AS_2"/>
</dbReference>
<dbReference type="EC" id="4.1.2.14" evidence="5"/>
<comment type="similarity">
    <text evidence="3">Belongs to the KHG/KDPG aldolase family.</text>
</comment>
<dbReference type="InterPro" id="IPR031337">
    <property type="entry name" value="KDPG/KHG_AS_1"/>
</dbReference>
<proteinExistence type="inferred from homology"/>
<comment type="catalytic activity">
    <reaction evidence="1">
        <text>2-dehydro-3-deoxy-6-phospho-D-gluconate = D-glyceraldehyde 3-phosphate + pyruvate</text>
        <dbReference type="Rhea" id="RHEA:17089"/>
        <dbReference type="ChEBI" id="CHEBI:15361"/>
        <dbReference type="ChEBI" id="CHEBI:57569"/>
        <dbReference type="ChEBI" id="CHEBI:59776"/>
        <dbReference type="EC" id="4.1.2.14"/>
    </reaction>
</comment>
<dbReference type="PANTHER" id="PTHR30246">
    <property type="entry name" value="2-KETO-3-DEOXY-6-PHOSPHOGLUCONATE ALDOLASE"/>
    <property type="match status" value="1"/>
</dbReference>
<comment type="caution">
    <text evidence="9">The sequence shown here is derived from an EMBL/GenBank/DDBJ whole genome shotgun (WGS) entry which is preliminary data.</text>
</comment>
<dbReference type="PROSITE" id="PS00160">
    <property type="entry name" value="ALDOLASE_KDPG_KHG_2"/>
    <property type="match status" value="1"/>
</dbReference>
<evidence type="ECO:0000256" key="5">
    <source>
        <dbReference type="ARBA" id="ARBA00013063"/>
    </source>
</evidence>
<keyword evidence="6 9" id="KW-0456">Lyase</keyword>
<dbReference type="SUPFAM" id="SSF51569">
    <property type="entry name" value="Aldolase"/>
    <property type="match status" value="1"/>
</dbReference>
<dbReference type="CDD" id="cd00452">
    <property type="entry name" value="KDPG_aldolase"/>
    <property type="match status" value="1"/>
</dbReference>
<evidence type="ECO:0000313" key="9">
    <source>
        <dbReference type="EMBL" id="MBO1317522.1"/>
    </source>
</evidence>
<dbReference type="GO" id="GO:0008675">
    <property type="term" value="F:2-dehydro-3-deoxy-phosphogluconate aldolase activity"/>
    <property type="evidence" value="ECO:0007669"/>
    <property type="project" value="UniProtKB-EC"/>
</dbReference>
<dbReference type="Proteomes" id="UP000664417">
    <property type="component" value="Unassembled WGS sequence"/>
</dbReference>
<dbReference type="AlphaFoldDB" id="A0A8J7U1H1"/>
<protein>
    <recommendedName>
        <fullName evidence="5">2-dehydro-3-deoxy-phosphogluconate aldolase</fullName>
        <ecNumber evidence="5">4.1.2.14</ecNumber>
    </recommendedName>
</protein>
<keyword evidence="7" id="KW-0704">Schiff base</keyword>
<comment type="subunit">
    <text evidence="4">Homotrimer.</text>
</comment>
<evidence type="ECO:0000256" key="2">
    <source>
        <dbReference type="ARBA" id="ARBA00004736"/>
    </source>
</evidence>
<evidence type="ECO:0000313" key="10">
    <source>
        <dbReference type="Proteomes" id="UP000664417"/>
    </source>
</evidence>
<reference evidence="9" key="1">
    <citation type="submission" date="2021-03" db="EMBL/GenBank/DDBJ databases">
        <authorList>
            <person name="Wang G."/>
        </authorList>
    </citation>
    <scope>NUCLEOTIDE SEQUENCE</scope>
    <source>
        <strain evidence="9">KCTC 12899</strain>
    </source>
</reference>
<accession>A0A8J7U1H1</accession>
<keyword evidence="10" id="KW-1185">Reference proteome</keyword>
<dbReference type="Gene3D" id="3.20.20.70">
    <property type="entry name" value="Aldolase class I"/>
    <property type="match status" value="1"/>
</dbReference>
<gene>
    <name evidence="9" type="primary">eda</name>
    <name evidence="9" type="ORF">J3U88_03550</name>
</gene>